<evidence type="ECO:0000313" key="7">
    <source>
        <dbReference type="EMBL" id="OAQ69790.1"/>
    </source>
</evidence>
<proteinExistence type="predicted"/>
<dbReference type="OrthoDB" id="3145928at2759"/>
<dbReference type="PANTHER" id="PTHR36206">
    <property type="entry name" value="ASPERCRYPTIN BIOSYNTHESIS CLUSTER-SPECIFIC TRANSCRIPTION REGULATOR ATNN-RELATED"/>
    <property type="match status" value="1"/>
</dbReference>
<dbReference type="RefSeq" id="XP_018146327.1">
    <property type="nucleotide sequence ID" value="XM_018282031.1"/>
</dbReference>
<dbReference type="GO" id="GO:0003677">
    <property type="term" value="F:DNA binding"/>
    <property type="evidence" value="ECO:0007669"/>
    <property type="project" value="UniProtKB-KW"/>
</dbReference>
<evidence type="ECO:0000256" key="6">
    <source>
        <dbReference type="ARBA" id="ARBA00023242"/>
    </source>
</evidence>
<dbReference type="AlphaFoldDB" id="A0A179FX75"/>
<evidence type="ECO:0000256" key="2">
    <source>
        <dbReference type="ARBA" id="ARBA00022833"/>
    </source>
</evidence>
<evidence type="ECO:0000313" key="8">
    <source>
        <dbReference type="Proteomes" id="UP000078397"/>
    </source>
</evidence>
<dbReference type="PANTHER" id="PTHR36206:SF13">
    <property type="entry name" value="TRANSCRIPTIONAL REGULATORY PROTEIN MOC3"/>
    <property type="match status" value="1"/>
</dbReference>
<evidence type="ECO:0000256" key="3">
    <source>
        <dbReference type="ARBA" id="ARBA00023015"/>
    </source>
</evidence>
<name>A0A179FX75_METCM</name>
<gene>
    <name evidence="7" type="ORF">VFPPC_02372</name>
</gene>
<sequence length="462" mass="52508">MAQWNNIRSTLGSMESMSSTSAASTTARDRMRYLYAMGLRQYASSLQLIIHMAQLAQKHNTLSFSDKSVILATNMLFIICSINGNEVSDSLSHFANGVNLIEQWNLWQQLQPPSLPSPDSVASVDTNTNDAIIPIIPLLLFYVQTDGVALDVSPPVPSQERVWRWENALVALQKQPICSSMAAYLEQELIWIGTRGILQRVPIVPSRREKEGIDGCRTGMKMYAENWKTRFDKFQYSKSLPSVNKSESVLMTIMNMRHILLTVMLQVDIANSETSWDAFEPQFETIIHNMESLLGRHATVEEPYSQNRTETTQTRKIDSFSSKTSLLNPLPFRLFPLFYVAKICRHPGIRRRAIALLGEQRRRENVFGHKSDISYLLKGAIAIMEFEESAWSTRDGISSQGQRQRKVVGCRCVPGRFICHGHRVHEFKFIDFQASKAEIELHTVADVMHNRPGRIVSMARLD</sequence>
<dbReference type="GeneID" id="28846025"/>
<keyword evidence="5" id="KW-0804">Transcription</keyword>
<keyword evidence="8" id="KW-1185">Reference proteome</keyword>
<dbReference type="EMBL" id="LSBJ02000002">
    <property type="protein sequence ID" value="OAQ69790.1"/>
    <property type="molecule type" value="Genomic_DNA"/>
</dbReference>
<evidence type="ECO:0000256" key="5">
    <source>
        <dbReference type="ARBA" id="ARBA00023163"/>
    </source>
</evidence>
<dbReference type="GO" id="GO:0046872">
    <property type="term" value="F:metal ion binding"/>
    <property type="evidence" value="ECO:0007669"/>
    <property type="project" value="UniProtKB-KW"/>
</dbReference>
<keyword evidence="4 7" id="KW-0238">DNA-binding</keyword>
<reference evidence="7 8" key="1">
    <citation type="journal article" date="2016" name="PLoS Pathog.">
        <title>Biosynthesis of antibiotic leucinostatins in bio-control fungus Purpureocillium lilacinum and their inhibition on phytophthora revealed by genome mining.</title>
        <authorList>
            <person name="Wang G."/>
            <person name="Liu Z."/>
            <person name="Lin R."/>
            <person name="Li E."/>
            <person name="Mao Z."/>
            <person name="Ling J."/>
            <person name="Yang Y."/>
            <person name="Yin W.B."/>
            <person name="Xie B."/>
        </authorList>
    </citation>
    <scope>NUCLEOTIDE SEQUENCE [LARGE SCALE GENOMIC DNA]</scope>
    <source>
        <strain evidence="7">170</strain>
    </source>
</reference>
<keyword evidence="6" id="KW-0539">Nucleus</keyword>
<organism evidence="7 8">
    <name type="scientific">Pochonia chlamydosporia 170</name>
    <dbReference type="NCBI Taxonomy" id="1380566"/>
    <lineage>
        <taxon>Eukaryota</taxon>
        <taxon>Fungi</taxon>
        <taxon>Dikarya</taxon>
        <taxon>Ascomycota</taxon>
        <taxon>Pezizomycotina</taxon>
        <taxon>Sordariomycetes</taxon>
        <taxon>Hypocreomycetidae</taxon>
        <taxon>Hypocreales</taxon>
        <taxon>Clavicipitaceae</taxon>
        <taxon>Pochonia</taxon>
    </lineage>
</organism>
<dbReference type="KEGG" id="pchm:VFPPC_02372"/>
<protein>
    <submittedName>
        <fullName evidence="7">Zn(2)-C6 fungal-type DNA-binding domain-containing protein</fullName>
    </submittedName>
</protein>
<dbReference type="InterPro" id="IPR052360">
    <property type="entry name" value="Transcr_Regulatory_Proteins"/>
</dbReference>
<evidence type="ECO:0000256" key="1">
    <source>
        <dbReference type="ARBA" id="ARBA00022723"/>
    </source>
</evidence>
<evidence type="ECO:0000256" key="4">
    <source>
        <dbReference type="ARBA" id="ARBA00023125"/>
    </source>
</evidence>
<dbReference type="Proteomes" id="UP000078397">
    <property type="component" value="Unassembled WGS sequence"/>
</dbReference>
<keyword evidence="3" id="KW-0805">Transcription regulation</keyword>
<accession>A0A179FX75</accession>
<keyword evidence="1" id="KW-0479">Metal-binding</keyword>
<keyword evidence="2" id="KW-0862">Zinc</keyword>
<comment type="caution">
    <text evidence="7">The sequence shown here is derived from an EMBL/GenBank/DDBJ whole genome shotgun (WGS) entry which is preliminary data.</text>
</comment>